<feature type="chain" id="PRO_5047454842" evidence="2">
    <location>
        <begin position="21"/>
        <end position="71"/>
    </location>
</feature>
<feature type="transmembrane region" description="Helical" evidence="1">
    <location>
        <begin position="44"/>
        <end position="63"/>
    </location>
</feature>
<gene>
    <name evidence="3" type="ORF">RM519_12425</name>
</gene>
<comment type="caution">
    <text evidence="3">The sequence shown here is derived from an EMBL/GenBank/DDBJ whole genome shotgun (WGS) entry which is preliminary data.</text>
</comment>
<dbReference type="RefSeq" id="WP_311594141.1">
    <property type="nucleotide sequence ID" value="NZ_JAVRHV010000007.1"/>
</dbReference>
<proteinExistence type="predicted"/>
<dbReference type="Proteomes" id="UP001252186">
    <property type="component" value="Unassembled WGS sequence"/>
</dbReference>
<feature type="signal peptide" evidence="2">
    <location>
        <begin position="1"/>
        <end position="20"/>
    </location>
</feature>
<keyword evidence="2" id="KW-0732">Signal</keyword>
<keyword evidence="1" id="KW-1133">Transmembrane helix</keyword>
<protein>
    <submittedName>
        <fullName evidence="3">Uncharacterized protein</fullName>
    </submittedName>
</protein>
<accession>A0ABU2Y8I8</accession>
<name>A0ABU2Y8I8_9FLAO</name>
<evidence type="ECO:0000313" key="3">
    <source>
        <dbReference type="EMBL" id="MDT0554057.1"/>
    </source>
</evidence>
<evidence type="ECO:0000256" key="2">
    <source>
        <dbReference type="SAM" id="SignalP"/>
    </source>
</evidence>
<dbReference type="EMBL" id="JAVRHV010000007">
    <property type="protein sequence ID" value="MDT0554057.1"/>
    <property type="molecule type" value="Genomic_DNA"/>
</dbReference>
<evidence type="ECO:0000256" key="1">
    <source>
        <dbReference type="SAM" id="Phobius"/>
    </source>
</evidence>
<keyword evidence="4" id="KW-1185">Reference proteome</keyword>
<organism evidence="3 4">
    <name type="scientific">Urechidicola vernalis</name>
    <dbReference type="NCBI Taxonomy" id="3075600"/>
    <lineage>
        <taxon>Bacteria</taxon>
        <taxon>Pseudomonadati</taxon>
        <taxon>Bacteroidota</taxon>
        <taxon>Flavobacteriia</taxon>
        <taxon>Flavobacteriales</taxon>
        <taxon>Flavobacteriaceae</taxon>
        <taxon>Urechidicola</taxon>
    </lineage>
</organism>
<keyword evidence="1" id="KW-0812">Transmembrane</keyword>
<evidence type="ECO:0000313" key="4">
    <source>
        <dbReference type="Proteomes" id="UP001252186"/>
    </source>
</evidence>
<reference evidence="3 4" key="1">
    <citation type="submission" date="2023-09" db="EMBL/GenBank/DDBJ databases">
        <authorList>
            <person name="Rey-Velasco X."/>
        </authorList>
    </citation>
    <scope>NUCLEOTIDE SEQUENCE [LARGE SCALE GENOMIC DNA]</scope>
    <source>
        <strain evidence="3 4">P050</strain>
    </source>
</reference>
<keyword evidence="1" id="KW-0472">Membrane</keyword>
<sequence>MKKRILIFMFSLFVVVESSAQCAMCKAVVESGDTEVAEGLNDGIMYLMAFPYILVGGLLYFIYRYKFKSKN</sequence>